<evidence type="ECO:0000313" key="3">
    <source>
        <dbReference type="EMBL" id="PWA09487.1"/>
    </source>
</evidence>
<keyword evidence="2" id="KW-0732">Signal</keyword>
<dbReference type="AlphaFoldDB" id="A0A2U1JWA8"/>
<feature type="transmembrane region" description="Helical" evidence="1">
    <location>
        <begin position="132"/>
        <end position="154"/>
    </location>
</feature>
<proteinExistence type="predicted"/>
<dbReference type="OrthoDB" id="2352608at2"/>
<evidence type="ECO:0000313" key="4">
    <source>
        <dbReference type="Proteomes" id="UP000245998"/>
    </source>
</evidence>
<keyword evidence="4" id="KW-1185">Reference proteome</keyword>
<reference evidence="3 4" key="1">
    <citation type="submission" date="2018-04" db="EMBL/GenBank/DDBJ databases">
        <title>Camelliibacillus theae gen. nov., sp. nov., isolated from Pu'er tea.</title>
        <authorList>
            <person name="Niu L."/>
        </authorList>
    </citation>
    <scope>NUCLEOTIDE SEQUENCE [LARGE SCALE GENOMIC DNA]</scope>
    <source>
        <strain evidence="3 4">T8</strain>
    </source>
</reference>
<feature type="chain" id="PRO_5015538092" description="Type VII secretion protein EssA" evidence="2">
    <location>
        <begin position="25"/>
        <end position="179"/>
    </location>
</feature>
<comment type="caution">
    <text evidence="3">The sequence shown here is derived from an EMBL/GenBank/DDBJ whole genome shotgun (WGS) entry which is preliminary data.</text>
</comment>
<feature type="signal peptide" evidence="2">
    <location>
        <begin position="1"/>
        <end position="24"/>
    </location>
</feature>
<keyword evidence="1" id="KW-0472">Membrane</keyword>
<evidence type="ECO:0000256" key="1">
    <source>
        <dbReference type="SAM" id="Phobius"/>
    </source>
</evidence>
<sequence>MKKKFVAIITMILLIASMSGIASAAEAPQDMEKAIQDAKQEEHSNYKKGSLTLSDFQEISVNDPELETGTVQMALAEYSVIRDKIFPIVHKEVVYYDSENGKVLQEAQLAGVDEAVKYKESHKGETGIKLQMGLIIALLIVVPLVYFLIIVLVWEPRQYLTTKFKIANKLYYGQQQTYQ</sequence>
<keyword evidence="1" id="KW-0812">Transmembrane</keyword>
<gene>
    <name evidence="3" type="ORF">DCC39_12990</name>
</gene>
<dbReference type="RefSeq" id="WP_116555337.1">
    <property type="nucleotide sequence ID" value="NZ_QCZG01000028.1"/>
</dbReference>
<organism evidence="3 4">
    <name type="scientific">Pueribacillus theae</name>
    <dbReference type="NCBI Taxonomy" id="2171751"/>
    <lineage>
        <taxon>Bacteria</taxon>
        <taxon>Bacillati</taxon>
        <taxon>Bacillota</taxon>
        <taxon>Bacilli</taxon>
        <taxon>Bacillales</taxon>
        <taxon>Bacillaceae</taxon>
        <taxon>Pueribacillus</taxon>
    </lineage>
</organism>
<dbReference type="Proteomes" id="UP000245998">
    <property type="component" value="Unassembled WGS sequence"/>
</dbReference>
<dbReference type="EMBL" id="QCZG01000028">
    <property type="protein sequence ID" value="PWA09487.1"/>
    <property type="molecule type" value="Genomic_DNA"/>
</dbReference>
<evidence type="ECO:0008006" key="5">
    <source>
        <dbReference type="Google" id="ProtNLM"/>
    </source>
</evidence>
<evidence type="ECO:0000256" key="2">
    <source>
        <dbReference type="SAM" id="SignalP"/>
    </source>
</evidence>
<protein>
    <recommendedName>
        <fullName evidence="5">Type VII secretion protein EssA</fullName>
    </recommendedName>
</protein>
<keyword evidence="1" id="KW-1133">Transmembrane helix</keyword>
<name>A0A2U1JWA8_9BACI</name>
<accession>A0A2U1JWA8</accession>